<dbReference type="AlphaFoldDB" id="A0A640VRJ9"/>
<dbReference type="PANTHER" id="PTHR38459:SF1">
    <property type="entry name" value="PROPHAGE BACTOPRENOL-LINKED GLUCOSE TRANSLOCASE HOMOLOG"/>
    <property type="match status" value="1"/>
</dbReference>
<organism evidence="8 9">
    <name type="scientific">Roseobacter cerasinus</name>
    <dbReference type="NCBI Taxonomy" id="2602289"/>
    <lineage>
        <taxon>Bacteria</taxon>
        <taxon>Pseudomonadati</taxon>
        <taxon>Pseudomonadota</taxon>
        <taxon>Alphaproteobacteria</taxon>
        <taxon>Rhodobacterales</taxon>
        <taxon>Roseobacteraceae</taxon>
        <taxon>Roseobacter</taxon>
    </lineage>
</organism>
<dbReference type="GO" id="GO:0005886">
    <property type="term" value="C:plasma membrane"/>
    <property type="evidence" value="ECO:0007669"/>
    <property type="project" value="TreeGrafter"/>
</dbReference>
<feature type="transmembrane region" description="Helical" evidence="6">
    <location>
        <begin position="95"/>
        <end position="117"/>
    </location>
</feature>
<comment type="caution">
    <text evidence="8">The sequence shown here is derived from an EMBL/GenBank/DDBJ whole genome shotgun (WGS) entry which is preliminary data.</text>
</comment>
<evidence type="ECO:0000256" key="1">
    <source>
        <dbReference type="ARBA" id="ARBA00004141"/>
    </source>
</evidence>
<comment type="similarity">
    <text evidence="2">Belongs to the GtrA family.</text>
</comment>
<protein>
    <recommendedName>
        <fullName evidence="7">GtrA/DPMS transmembrane domain-containing protein</fullName>
    </recommendedName>
</protein>
<evidence type="ECO:0000256" key="4">
    <source>
        <dbReference type="ARBA" id="ARBA00022989"/>
    </source>
</evidence>
<keyword evidence="5 6" id="KW-0472">Membrane</keyword>
<dbReference type="RefSeq" id="WP_159978331.1">
    <property type="nucleotide sequence ID" value="NZ_BLIV01000005.1"/>
</dbReference>
<evidence type="ECO:0000256" key="5">
    <source>
        <dbReference type="ARBA" id="ARBA00023136"/>
    </source>
</evidence>
<dbReference type="OrthoDB" id="7667275at2"/>
<dbReference type="InterPro" id="IPR007267">
    <property type="entry name" value="GtrA_DPMS_TM"/>
</dbReference>
<feature type="transmembrane region" description="Helical" evidence="6">
    <location>
        <begin position="68"/>
        <end position="89"/>
    </location>
</feature>
<feature type="transmembrane region" description="Helical" evidence="6">
    <location>
        <begin position="33"/>
        <end position="56"/>
    </location>
</feature>
<evidence type="ECO:0000256" key="3">
    <source>
        <dbReference type="ARBA" id="ARBA00022692"/>
    </source>
</evidence>
<dbReference type="Pfam" id="PF04138">
    <property type="entry name" value="GtrA_DPMS_TM"/>
    <property type="match status" value="1"/>
</dbReference>
<dbReference type="Proteomes" id="UP000436522">
    <property type="component" value="Unassembled WGS sequence"/>
</dbReference>
<evidence type="ECO:0000259" key="7">
    <source>
        <dbReference type="Pfam" id="PF04138"/>
    </source>
</evidence>
<comment type="subcellular location">
    <subcellularLocation>
        <location evidence="1">Membrane</location>
        <topology evidence="1">Multi-pass membrane protein</topology>
    </subcellularLocation>
</comment>
<dbReference type="InterPro" id="IPR051401">
    <property type="entry name" value="GtrA_CellWall_Glycosyl"/>
</dbReference>
<dbReference type="PANTHER" id="PTHR38459">
    <property type="entry name" value="PROPHAGE BACTOPRENOL-LINKED GLUCOSE TRANSLOCASE HOMOLOG"/>
    <property type="match status" value="1"/>
</dbReference>
<keyword evidence="9" id="KW-1185">Reference proteome</keyword>
<evidence type="ECO:0000313" key="9">
    <source>
        <dbReference type="Proteomes" id="UP000436522"/>
    </source>
</evidence>
<evidence type="ECO:0000313" key="8">
    <source>
        <dbReference type="EMBL" id="GFE51018.1"/>
    </source>
</evidence>
<proteinExistence type="inferred from homology"/>
<feature type="transmembrane region" description="Helical" evidence="6">
    <location>
        <begin position="7"/>
        <end position="27"/>
    </location>
</feature>
<accession>A0A640VRJ9</accession>
<evidence type="ECO:0000256" key="2">
    <source>
        <dbReference type="ARBA" id="ARBA00009399"/>
    </source>
</evidence>
<feature type="domain" description="GtrA/DPMS transmembrane" evidence="7">
    <location>
        <begin position="5"/>
        <end position="117"/>
    </location>
</feature>
<keyword evidence="3 6" id="KW-0812">Transmembrane</keyword>
<gene>
    <name evidence="8" type="ORF">So717_27710</name>
</gene>
<reference evidence="8 9" key="1">
    <citation type="submission" date="2019-12" db="EMBL/GenBank/DDBJ databases">
        <title>Roseobacter cerasinus sp. nov., isolated from seawater around aquaculture.</title>
        <authorList>
            <person name="Muramatsu S."/>
            <person name="Takabe Y."/>
            <person name="Mori K."/>
            <person name="Takaichi S."/>
            <person name="Hanada S."/>
        </authorList>
    </citation>
    <scope>NUCLEOTIDE SEQUENCE [LARGE SCALE GENOMIC DNA]</scope>
    <source>
        <strain evidence="8 9">AI77</strain>
    </source>
</reference>
<evidence type="ECO:0000256" key="6">
    <source>
        <dbReference type="SAM" id="Phobius"/>
    </source>
</evidence>
<dbReference type="EMBL" id="BLIV01000005">
    <property type="protein sequence ID" value="GFE51018.1"/>
    <property type="molecule type" value="Genomic_DNA"/>
</dbReference>
<dbReference type="GO" id="GO:0000271">
    <property type="term" value="P:polysaccharide biosynthetic process"/>
    <property type="evidence" value="ECO:0007669"/>
    <property type="project" value="InterPro"/>
</dbReference>
<sequence length="128" mass="14119">MRMQRFAIIGVLVALSYLLLYLAFLALDLPRVIANALAFGLAICLQYVGQTCFTFGRRLQDLAQLIRFGVMVSCGFVTSAGVTGWLGPLFAVPDWAVAAVVTVILPVQNYLLMRLWVYAPPQGHERLS</sequence>
<name>A0A640VRJ9_9RHOB</name>
<keyword evidence="4 6" id="KW-1133">Transmembrane helix</keyword>